<protein>
    <submittedName>
        <fullName evidence="4">Aminomethyl transferase family protein</fullName>
    </submittedName>
</protein>
<evidence type="ECO:0000313" key="4">
    <source>
        <dbReference type="EMBL" id="MFA1611628.1"/>
    </source>
</evidence>
<evidence type="ECO:0000259" key="3">
    <source>
        <dbReference type="Pfam" id="PF01571"/>
    </source>
</evidence>
<dbReference type="PANTHER" id="PTHR43757:SF2">
    <property type="entry name" value="AMINOMETHYLTRANSFERASE, MITOCHONDRIAL"/>
    <property type="match status" value="1"/>
</dbReference>
<feature type="binding site" evidence="1">
    <location>
        <position position="214"/>
    </location>
    <ligand>
        <name>substrate</name>
    </ligand>
</feature>
<feature type="domain" description="GCVT N-terminal" evidence="3">
    <location>
        <begin position="42"/>
        <end position="248"/>
    </location>
</feature>
<dbReference type="Proteomes" id="UP001570511">
    <property type="component" value="Unassembled WGS sequence"/>
</dbReference>
<comment type="caution">
    <text evidence="4">The sequence shown here is derived from an EMBL/GenBank/DDBJ whole genome shotgun (WGS) entry which is preliminary data.</text>
</comment>
<evidence type="ECO:0000313" key="5">
    <source>
        <dbReference type="Proteomes" id="UP001570511"/>
    </source>
</evidence>
<dbReference type="PIRSF" id="PIRSF006487">
    <property type="entry name" value="GcvT"/>
    <property type="match status" value="1"/>
</dbReference>
<dbReference type="GO" id="GO:0016740">
    <property type="term" value="F:transferase activity"/>
    <property type="evidence" value="ECO:0007669"/>
    <property type="project" value="UniProtKB-KW"/>
</dbReference>
<dbReference type="EMBL" id="JBGNYA010000001">
    <property type="protein sequence ID" value="MFA1611628.1"/>
    <property type="molecule type" value="Genomic_DNA"/>
</dbReference>
<gene>
    <name evidence="4" type="ORF">OS889_11510</name>
</gene>
<dbReference type="InterPro" id="IPR028896">
    <property type="entry name" value="GcvT/YgfZ/DmdA"/>
</dbReference>
<organism evidence="4 5">
    <name type="scientific">Halobellus rubicundus</name>
    <dbReference type="NCBI Taxonomy" id="2996466"/>
    <lineage>
        <taxon>Archaea</taxon>
        <taxon>Methanobacteriati</taxon>
        <taxon>Methanobacteriota</taxon>
        <taxon>Stenosarchaea group</taxon>
        <taxon>Halobacteria</taxon>
        <taxon>Halobacteriales</taxon>
        <taxon>Haloferacaceae</taxon>
        <taxon>Halobellus</taxon>
    </lineage>
</organism>
<sequence length="450" mass="50898">MSERAWSFSDSMAEAVEKAGSPVELTRDLGVGQFTKVPDEITNWIEEQRSWRESVAFADQSYHMTDHYVEGPDALDLYKDFAVNSFENTEPGKAKQLVVANPNGNYIGDAIWFHLEEDKFLSVGSRPAHNWLQYQIETGDYDVDGHIQGRPVQTGDDPNNFRFQVQGPEAIKVMEEAVDDEIPDLGFFNFGDISIDGVDAKLLRHGMAGEPGFEFWGDYEDSEKVKEAVMEAGEEYDIKHLGAEAYQTPNAILGWIPLVVPAIFEEGMEDYLEWLDVGDGLLSIGGSFDSDDITDYYFTPVELGYGHIINFDHDFVGAEALEDEVEDPDRKKVTLEWDEDDMVDIFASLFREGETYQYMDFPHPRSAACPYDEVLKDGEHIGVSTDKSYIYNEREFLSLAVIDTEYAEPGTEVTLVWGDPEDNDNKRVERHAQKEVTATVANAPYSEDKR</sequence>
<dbReference type="Pfam" id="PF01571">
    <property type="entry name" value="GCV_T"/>
    <property type="match status" value="1"/>
</dbReference>
<keyword evidence="5" id="KW-1185">Reference proteome</keyword>
<feature type="compositionally biased region" description="Basic and acidic residues" evidence="2">
    <location>
        <begin position="423"/>
        <end position="434"/>
    </location>
</feature>
<proteinExistence type="predicted"/>
<dbReference type="InterPro" id="IPR027266">
    <property type="entry name" value="TrmE/GcvT-like"/>
</dbReference>
<dbReference type="InterPro" id="IPR006222">
    <property type="entry name" value="GCVT_N"/>
</dbReference>
<name>A0ABD5MF79_9EURY</name>
<evidence type="ECO:0000256" key="1">
    <source>
        <dbReference type="PIRSR" id="PIRSR006487-1"/>
    </source>
</evidence>
<dbReference type="PANTHER" id="PTHR43757">
    <property type="entry name" value="AMINOMETHYLTRANSFERASE"/>
    <property type="match status" value="1"/>
</dbReference>
<dbReference type="AlphaFoldDB" id="A0ABD5MF79"/>
<accession>A0ABD5MF79</accession>
<dbReference type="RefSeq" id="WP_372389965.1">
    <property type="nucleotide sequence ID" value="NZ_JBGNYA010000001.1"/>
</dbReference>
<dbReference type="SUPFAM" id="SSF103025">
    <property type="entry name" value="Folate-binding domain"/>
    <property type="match status" value="1"/>
</dbReference>
<evidence type="ECO:0000256" key="2">
    <source>
        <dbReference type="SAM" id="MobiDB-lite"/>
    </source>
</evidence>
<reference evidence="4 5" key="1">
    <citation type="submission" date="2024-08" db="EMBL/GenBank/DDBJ databases">
        <title>Halobellus sp. MBLA0158 whole genome sequence.</title>
        <authorList>
            <person name="Hwang C.Y."/>
            <person name="Cho E.-S."/>
            <person name="Seo M.-J."/>
        </authorList>
    </citation>
    <scope>NUCLEOTIDE SEQUENCE [LARGE SCALE GENOMIC DNA]</scope>
    <source>
        <strain evidence="4 5">MBLA0158</strain>
    </source>
</reference>
<feature type="region of interest" description="Disordered" evidence="2">
    <location>
        <begin position="417"/>
        <end position="450"/>
    </location>
</feature>
<keyword evidence="4" id="KW-0808">Transferase</keyword>
<dbReference type="Gene3D" id="3.30.1360.120">
    <property type="entry name" value="Probable tRNA modification gtpase trme, domain 1"/>
    <property type="match status" value="1"/>
</dbReference>